<name>A0ACB9QHC4_9MYRT</name>
<gene>
    <name evidence="1" type="ORF">MLD38_021812</name>
</gene>
<dbReference type="Proteomes" id="UP001057402">
    <property type="component" value="Chromosome 6"/>
</dbReference>
<dbReference type="EMBL" id="CM042885">
    <property type="protein sequence ID" value="KAI4365866.1"/>
    <property type="molecule type" value="Genomic_DNA"/>
</dbReference>
<proteinExistence type="predicted"/>
<accession>A0ACB9QHC4</accession>
<reference evidence="2" key="1">
    <citation type="journal article" date="2023" name="Front. Plant Sci.">
        <title>Chromosomal-level genome assembly of Melastoma candidum provides insights into trichome evolution.</title>
        <authorList>
            <person name="Zhong Y."/>
            <person name="Wu W."/>
            <person name="Sun C."/>
            <person name="Zou P."/>
            <person name="Liu Y."/>
            <person name="Dai S."/>
            <person name="Zhou R."/>
        </authorList>
    </citation>
    <scope>NUCLEOTIDE SEQUENCE [LARGE SCALE GENOMIC DNA]</scope>
</reference>
<evidence type="ECO:0000313" key="2">
    <source>
        <dbReference type="Proteomes" id="UP001057402"/>
    </source>
</evidence>
<protein>
    <submittedName>
        <fullName evidence="1">Uncharacterized protein</fullName>
    </submittedName>
</protein>
<keyword evidence="2" id="KW-1185">Reference proteome</keyword>
<evidence type="ECO:0000313" key="1">
    <source>
        <dbReference type="EMBL" id="KAI4365866.1"/>
    </source>
</evidence>
<sequence length="181" mass="20095">MARLRHVLALPFPAQGHVTPLLKLALWIAEHGVKVTFVNSIVVQDKLMSASPELFEDQSMLRFVALPDGMDSDEEHKDANTWVERYVATVSPRLQELIKKINDPDGDDEKIDCVISDVTAGWALEVAESFGIEAVGFWPAGASCLLLQLHIPKLIEDGVINEDGKSKPQLPYVKDEIESHQ</sequence>
<comment type="caution">
    <text evidence="1">The sequence shown here is derived from an EMBL/GenBank/DDBJ whole genome shotgun (WGS) entry which is preliminary data.</text>
</comment>
<organism evidence="1 2">
    <name type="scientific">Melastoma candidum</name>
    <dbReference type="NCBI Taxonomy" id="119954"/>
    <lineage>
        <taxon>Eukaryota</taxon>
        <taxon>Viridiplantae</taxon>
        <taxon>Streptophyta</taxon>
        <taxon>Embryophyta</taxon>
        <taxon>Tracheophyta</taxon>
        <taxon>Spermatophyta</taxon>
        <taxon>Magnoliopsida</taxon>
        <taxon>eudicotyledons</taxon>
        <taxon>Gunneridae</taxon>
        <taxon>Pentapetalae</taxon>
        <taxon>rosids</taxon>
        <taxon>malvids</taxon>
        <taxon>Myrtales</taxon>
        <taxon>Melastomataceae</taxon>
        <taxon>Melastomatoideae</taxon>
        <taxon>Melastomateae</taxon>
        <taxon>Melastoma</taxon>
    </lineage>
</organism>